<gene>
    <name evidence="10" type="ORF">BB8028_0001g08380</name>
</gene>
<feature type="domain" description="DUF6606" evidence="9">
    <location>
        <begin position="15"/>
        <end position="284"/>
    </location>
</feature>
<feature type="domain" description="DUF3645" evidence="8">
    <location>
        <begin position="2365"/>
        <end position="2400"/>
    </location>
</feature>
<keyword evidence="3" id="KW-0645">Protease</keyword>
<name>A0A2S7XXZ7_BEABA</name>
<dbReference type="GO" id="GO:0006508">
    <property type="term" value="P:proteolysis"/>
    <property type="evidence" value="ECO:0007669"/>
    <property type="project" value="UniProtKB-KW"/>
</dbReference>
<evidence type="ECO:0000256" key="1">
    <source>
        <dbReference type="ARBA" id="ARBA00000707"/>
    </source>
</evidence>
<dbReference type="InterPro" id="IPR051346">
    <property type="entry name" value="OTU_Deubiquitinase"/>
</dbReference>
<evidence type="ECO:0000256" key="2">
    <source>
        <dbReference type="ARBA" id="ARBA00012759"/>
    </source>
</evidence>
<evidence type="ECO:0000313" key="10">
    <source>
        <dbReference type="EMBL" id="PQK08765.1"/>
    </source>
</evidence>
<dbReference type="EC" id="3.4.19.12" evidence="2"/>
<keyword evidence="6" id="KW-0788">Thiol protease</keyword>
<dbReference type="PANTHER" id="PTHR13367">
    <property type="entry name" value="UBIQUITIN THIOESTERASE"/>
    <property type="match status" value="1"/>
</dbReference>
<comment type="caution">
    <text evidence="10">The sequence shown here is derived from an EMBL/GenBank/DDBJ whole genome shotgun (WGS) entry which is preliminary data.</text>
</comment>
<dbReference type="Pfam" id="PF12359">
    <property type="entry name" value="DUF3645"/>
    <property type="match status" value="1"/>
</dbReference>
<dbReference type="GO" id="GO:0004843">
    <property type="term" value="F:cysteine-type deubiquitinase activity"/>
    <property type="evidence" value="ECO:0007669"/>
    <property type="project" value="UniProtKB-EC"/>
</dbReference>
<evidence type="ECO:0000259" key="7">
    <source>
        <dbReference type="Pfam" id="PF12340"/>
    </source>
</evidence>
<comment type="catalytic activity">
    <reaction evidence="1">
        <text>Thiol-dependent hydrolysis of ester, thioester, amide, peptide and isopeptide bonds formed by the C-terminal Gly of ubiquitin (a 76-residue protein attached to proteins as an intracellular targeting signal).</text>
        <dbReference type="EC" id="3.4.19.12"/>
    </reaction>
</comment>
<keyword evidence="4" id="KW-0833">Ubl conjugation pathway</keyword>
<dbReference type="Pfam" id="PF12340">
    <property type="entry name" value="DUF3638"/>
    <property type="match status" value="1"/>
</dbReference>
<dbReference type="OrthoDB" id="3182339at2759"/>
<protein>
    <recommendedName>
        <fullName evidence="2">ubiquitinyl hydrolase 1</fullName>
        <ecNumber evidence="2">3.4.19.12</ecNumber>
    </recommendedName>
</protein>
<accession>A0A2S7XXZ7</accession>
<evidence type="ECO:0000313" key="11">
    <source>
        <dbReference type="Proteomes" id="UP000237441"/>
    </source>
</evidence>
<evidence type="ECO:0000256" key="5">
    <source>
        <dbReference type="ARBA" id="ARBA00022801"/>
    </source>
</evidence>
<feature type="domain" description="DUF3638" evidence="7">
    <location>
        <begin position="2020"/>
        <end position="2244"/>
    </location>
</feature>
<dbReference type="EMBL" id="JRHA01000001">
    <property type="protein sequence ID" value="PQK08765.1"/>
    <property type="molecule type" value="Genomic_DNA"/>
</dbReference>
<reference evidence="10 11" key="1">
    <citation type="submission" date="2016-07" db="EMBL/GenBank/DDBJ databases">
        <title>Comparative genomics of the entomopathogenic fungus Beauveria bassiana.</title>
        <authorList>
            <person name="Valero Jimenez C.A."/>
            <person name="Zwaan B.J."/>
            <person name="Van Kan J.A."/>
            <person name="Takken W."/>
            <person name="Debets A.J."/>
            <person name="Schoustra S.E."/>
            <person name="Koenraadt C.J."/>
        </authorList>
    </citation>
    <scope>NUCLEOTIDE SEQUENCE [LARGE SCALE GENOMIC DNA]</scope>
    <source>
        <strain evidence="10 11">ARSEF 8028</strain>
    </source>
</reference>
<keyword evidence="5" id="KW-0378">Hydrolase</keyword>
<dbReference type="PANTHER" id="PTHR13367:SF34">
    <property type="match status" value="1"/>
</dbReference>
<evidence type="ECO:0000259" key="9">
    <source>
        <dbReference type="Pfam" id="PF20255"/>
    </source>
</evidence>
<dbReference type="InterPro" id="IPR046541">
    <property type="entry name" value="DUF6606"/>
</dbReference>
<organism evidence="10 11">
    <name type="scientific">Beauveria bassiana</name>
    <name type="common">White muscardine disease fungus</name>
    <name type="synonym">Tritirachium shiotae</name>
    <dbReference type="NCBI Taxonomy" id="176275"/>
    <lineage>
        <taxon>Eukaryota</taxon>
        <taxon>Fungi</taxon>
        <taxon>Dikarya</taxon>
        <taxon>Ascomycota</taxon>
        <taxon>Pezizomycotina</taxon>
        <taxon>Sordariomycetes</taxon>
        <taxon>Hypocreomycetidae</taxon>
        <taxon>Hypocreales</taxon>
        <taxon>Cordycipitaceae</taxon>
        <taxon>Beauveria</taxon>
    </lineage>
</organism>
<dbReference type="Pfam" id="PF20255">
    <property type="entry name" value="DUF6606"/>
    <property type="match status" value="1"/>
</dbReference>
<sequence>MPTATGVSVAELQLIIHHVFLTPGNPQSGDDIELALASEVALLNYVCQALRDFGNLEVLNGNGAVQRAREAIQFLRDSKISSGDLDAQKLQKAFETLSKEGGMFPIHVQAQNAAIIASRDKSEILLEFSELAPENEAAMRTKGRLKRHFPGSAVSIPVTTFANSDLHLSMAETVAKMSFQQVKDMKPTIRKSGESHIEERDTTNPTIVTDFLATVLSALGELAQVPVLEKNTREQVSWKSSTMPWRRSSIWLLARITIQTIFDRVAEPHVYKQFMVFFMSLLLEVAVSFNMQSETLYCMVAKLSGRLRKLGENAPNCLLGGVGTTMASAVSCMKASWQTTRQALDKTLSLCDTKAYFPKDIYTPCPGLDSFIQSIDSRKPKPVNRGFSPSWSVPEYNSSTFPKTVFAQEDESAAVELLAFESWIAASLDHWLAANIGSGDTPGKLLQAVKNYHKSALERYSGSPEATSLMLLTIMELWVACDKSACQTHDLLRNFNHEIPGEVLQSLILPFKNDMERLRHIEKYFETRKHRVPQHSPSIFSSFGDENSLAVQFFHLSAEHQALKKRIEDWAEIQREEKRQEFRYKLDSYRSHTKKAGELQHKFFEHVNWRTGYSRQVHDRECKRCYHENQASNIGIQVHEWPLPCNLSAAQNVVFELQVPQVISAWRDTTAYIVSQVLKSTRRATKENGREDFLSSFLPKYWLPPTLPRFVLASTTKSNSRTHRKLKYLSTASEDDVLVKNGLQFHYFDCHLNKWSISFQQNDRIAEDCTYKLSGPCNSLQQFLFRPHLRPNGKTANHVISEQSMCPEHLSLEEFKAMAALPCGYRVQWLNILTQLHMPTVDFANHDVLLILLQIRGQVGPPDGTVYRAGHRFIIREDFTLACVDGLGGALDKVRENWESYHAVSGYIALTSKLLSFATKAEAPRRCLQFLEECRSVVSSWMTLLQDKVKQSETESTRAEFLDNTLQVAQICIETFDVDEIYLQTILGSVNHAAVLLEASITAHDVSRGVEGRRLISRLRCERILFKAFRFLKDEIIEKSSPCLDLALQQTWSAYPGGATWKAASPPYGHWMITAIPAAETNLLLHIQFNLLTGELLVNGNPLSRLPAQYEQHSMYADLFGKTTLEVLPADFPGMSLSSKKSYHGYTLFFGMTDQASPDLLLVARSGTQIYDLVPSRVFANNLPHYFANRYIHWYNRSSQTVEFRDKQDPWKPLTSQNWIMTSSEQGWVLERQEQHILLGMESSTVRYLAELLKPVENKDYIHASFDKITEQITVELPRLQLDFFAETGASKLCSRQFRGMYVDSDQGIGTLVGLESKLILRNENNRRKVLIPDGEPTWSRASANHVRVSIPHGTSKKAHAYEVDTRLQRLVDNGSMQSKLAICFLHALTSYCLPDELTGKTGTEQALSILRSASLRSFDHLKDDDILKLTKIARLSPTRQYYPKNLQCMENIEWDTRLSFLSQDNALHSLVKEIFEEARDIKVFYPAESNELPRLDHVNDALGERCSIRAASFQVDGFGGENHTTSQDAVYRSRDTMHHSGLSTKAFQIAKMIVRDGANLVETVDPALVSKLWSSLSSVACGSIGDLSTRDICYDSQWLQDQETLLQKFWCQLHRLLLASSSPLNQFQVMMCLCTMGFSSTAKLQLIQCIAAFFKAPIIFNVEIPSASQYWLTEGYDAKRSEIEAGARAHVVSFDKSPEYDWTRNENETDTEFLERRRIAFECSQKKAVDAFVEHVHQQWISRRPEAPSDNSSHLDSSNSMARVFQVWDKWYQNHLFYQYLLGLKEKLDSLTVVAARPLSELAAGRSVLRPQMQKSLISVRAMFAFSVPSMPRLEQTELDVCQLSTAHVSASPRLPLLLERLRETCSSEHPSQRIYVEELERSLNALKQVQPPQALMIEGKELRDVLANHCHNCQANVDRVRTALETAITKGLQLSLYERPSGLTDEEWQIVATFMAPRTSCSVLLDNLVRGQWDLLSEEWKDSLVMFGVAVTKLQRAERLLQAKSSSDLVKELLNVGHTNWKPKDSPESLLLEIESGILIREVQEHIASEMRSPAAEKNAVMQLNMGEGKSSVIVPIVAAQLADGSKLVRVVVGKPQAKELRRTLISKLSGLLNRRIFQMPFNRSLRLKEIEVKGLYRLYQKCMKQGGVLLVQPEHMLSFKLMAVEYQTMPNQERAGAALVRLHHFFQTNSRDIVDESDENFSPKFELIYTMGEQRPIELNPERWTFLQRLLDVVVDVAPSVRQDMPEGMEISHNRRGRFPRTRILRAEAGAQLLRRITQKICDTGLPGLPIGRQSDKMRQAIYEYILEEDVSMNQVALVEKNDGFFTDSIKGPLLLLRGLIAGRVLSFALRQKRWRVNYGLDPDRTPNTKLAVPYRAKDSPSTRAEFSHPDVVILLTCLSYYYEGLTDEALFSAFAHLMRSDQSETEYEEWVADAPKLPSSFHRLTGVNLKDVGQITREVFPHLRQAKSVVDYYLSHMVFPKEMKEFSHKLSSSGWDLGAQKRHATTGFSGTNDSRHVLPLEVKQLDLEEQLHTNSLVLENLLRPENKVHLLRSSAEIEGTDTELLLEFAASKENEVHVILDVGAQVLELTNIQVAKKWLELLPVKQIQEAVVFFDDDDDICVMDRKGVVERLQTSPYAEQLDRCLVFLDQAHTRGTDLRLPEHYRAAVTLGPDITKDRLVQACMRMRKLGHGQSVVFCVSREMQSRIHMATSKPSDSDVGVDDVLMWAISETHADLRRLMPLWAIQGARFYNQKMAWDNVTTEDGIALSKEQAEAFLEEEAQTIDKRYRPASQTAETDATLSSFANLTLQESEDSPLHSIKNRCDEFGISHFRSAALQEEQEKELAPEIEQERQIERPPVMSPAEHELHEDLKQIVTTGRIEPKSTALRPAFLALETTSVADWVDLSGFPDDLLVTVDYARTVQLRASGASADSFQRPIQWILTGLDPSKAVIISPYEAHHLILQLTKPGSRARLHLYAPRVSLGMQPLDLLRLYTVSGTAHKDWELSRHLRLQLNLFAGQLYFGSYQDYADTCDMLSLAWRPLSADEGHVQVETDGFVVGGNARFTKSPVQSIKVLLSTLRRDCRDISKTHWGRILGGEFLTKADFEA</sequence>
<dbReference type="InterPro" id="IPR022099">
    <property type="entry name" value="DUF3638"/>
</dbReference>
<evidence type="ECO:0000256" key="4">
    <source>
        <dbReference type="ARBA" id="ARBA00022786"/>
    </source>
</evidence>
<dbReference type="Proteomes" id="UP000237441">
    <property type="component" value="Unassembled WGS sequence"/>
</dbReference>
<dbReference type="InterPro" id="IPR022105">
    <property type="entry name" value="DUF3645"/>
</dbReference>
<proteinExistence type="predicted"/>
<evidence type="ECO:0000259" key="8">
    <source>
        <dbReference type="Pfam" id="PF12359"/>
    </source>
</evidence>
<evidence type="ECO:0000256" key="6">
    <source>
        <dbReference type="ARBA" id="ARBA00022807"/>
    </source>
</evidence>
<evidence type="ECO:0000256" key="3">
    <source>
        <dbReference type="ARBA" id="ARBA00022670"/>
    </source>
</evidence>